<dbReference type="GO" id="GO:0043565">
    <property type="term" value="F:sequence-specific DNA binding"/>
    <property type="evidence" value="ECO:0007669"/>
    <property type="project" value="InterPro"/>
</dbReference>
<evidence type="ECO:0000313" key="7">
    <source>
        <dbReference type="EMBL" id="QJD84474.1"/>
    </source>
</evidence>
<dbReference type="CDD" id="cd17536">
    <property type="entry name" value="REC_YesN-like"/>
    <property type="match status" value="1"/>
</dbReference>
<keyword evidence="4" id="KW-0597">Phosphoprotein</keyword>
<evidence type="ECO:0000256" key="1">
    <source>
        <dbReference type="ARBA" id="ARBA00023015"/>
    </source>
</evidence>
<evidence type="ECO:0000256" key="4">
    <source>
        <dbReference type="PROSITE-ProRule" id="PRU00169"/>
    </source>
</evidence>
<dbReference type="InterPro" id="IPR020449">
    <property type="entry name" value="Tscrpt_reg_AraC-type_HTH"/>
</dbReference>
<sequence>MKRLLIVDDEPVIVNSIYRMLEETSHLELEAYRAYNVYEALDRLKQTRIDVVISDIRMPGMSGIELHKQIVESWPRCKVIFLTGYNDFDYARHAIRAGGVVDYVLKNEDDHVILAAVDKAFAELDQAEDGARYLLNAKKKLQLAIPALQRNTLFELMREPSSSLKEVRKRFEESEIPLKSDKKVFLVMGRVDEWMEGASEVDRTLLLNACQNVAEEYLSPTVSSVSVTFESNKLAWFMQPKPYSRTDNREEEQESRDYEQMRTRVYGIMEAVQQTCKRLLKLSISLVMAREPSEWSYVGAQFHYLKALLGQSSYSGQELLIQDSNQFGQRSASTRGIPFAESQHVKKQIELLEQYLASGHRESFKRLLDDIVNQVALPEYPYRLETFHTLSLILISYAIRIGVFHDLFVRMDLGKTTQYDAHGSWDEAVAYLAAVADDLLEHCEPAPEEQSERLIATIHSYVQSHLGGDLSLTKLSMLVHHSPTYLSRIYKRMTGRMLSDYITEERMGKAQDLLAQSELKIQEIATRVGYEAAPQFNRSFKKAFKMTPQEYRDLYHK</sequence>
<dbReference type="RefSeq" id="WP_169280758.1">
    <property type="nucleotide sequence ID" value="NZ_CP051680.1"/>
</dbReference>
<dbReference type="Gene3D" id="3.40.50.2300">
    <property type="match status" value="1"/>
</dbReference>
<dbReference type="SMART" id="SM00342">
    <property type="entry name" value="HTH_ARAC"/>
    <property type="match status" value="1"/>
</dbReference>
<feature type="modified residue" description="4-aspartylphosphate" evidence="4">
    <location>
        <position position="55"/>
    </location>
</feature>
<dbReference type="PROSITE" id="PS00041">
    <property type="entry name" value="HTH_ARAC_FAMILY_1"/>
    <property type="match status" value="1"/>
</dbReference>
<proteinExistence type="predicted"/>
<dbReference type="AlphaFoldDB" id="A0A7Z2VK17"/>
<dbReference type="EMBL" id="CP051680">
    <property type="protein sequence ID" value="QJD84474.1"/>
    <property type="molecule type" value="Genomic_DNA"/>
</dbReference>
<evidence type="ECO:0000313" key="8">
    <source>
        <dbReference type="Proteomes" id="UP000502248"/>
    </source>
</evidence>
<dbReference type="PROSITE" id="PS50110">
    <property type="entry name" value="RESPONSE_REGULATORY"/>
    <property type="match status" value="1"/>
</dbReference>
<dbReference type="InterPro" id="IPR011006">
    <property type="entry name" value="CheY-like_superfamily"/>
</dbReference>
<dbReference type="SMART" id="SM00448">
    <property type="entry name" value="REC"/>
    <property type="match status" value="1"/>
</dbReference>
<keyword evidence="1" id="KW-0805">Transcription regulation</keyword>
<dbReference type="KEGG" id="cheb:HH215_15685"/>
<dbReference type="PANTHER" id="PTHR43280:SF28">
    <property type="entry name" value="HTH-TYPE TRANSCRIPTIONAL ACTIVATOR RHAS"/>
    <property type="match status" value="1"/>
</dbReference>
<keyword evidence="3" id="KW-0804">Transcription</keyword>
<dbReference type="SUPFAM" id="SSF46689">
    <property type="entry name" value="Homeodomain-like"/>
    <property type="match status" value="2"/>
</dbReference>
<name>A0A7Z2VK17_9BACL</name>
<reference evidence="7 8" key="1">
    <citation type="submission" date="2020-04" db="EMBL/GenBank/DDBJ databases">
        <title>Genome sequencing of novel species.</title>
        <authorList>
            <person name="Heo J."/>
            <person name="Kim S.-J."/>
            <person name="Kim J.-S."/>
            <person name="Hong S.-B."/>
            <person name="Kwon S.-W."/>
        </authorList>
    </citation>
    <scope>NUCLEOTIDE SEQUENCE [LARGE SCALE GENOMIC DNA]</scope>
    <source>
        <strain evidence="7 8">MFER-1</strain>
    </source>
</reference>
<dbReference type="GO" id="GO:0003700">
    <property type="term" value="F:DNA-binding transcription factor activity"/>
    <property type="evidence" value="ECO:0007669"/>
    <property type="project" value="InterPro"/>
</dbReference>
<dbReference type="Pfam" id="PF00072">
    <property type="entry name" value="Response_reg"/>
    <property type="match status" value="1"/>
</dbReference>
<dbReference type="PROSITE" id="PS01124">
    <property type="entry name" value="HTH_ARAC_FAMILY_2"/>
    <property type="match status" value="1"/>
</dbReference>
<accession>A0A7Z2VK17</accession>
<dbReference type="PANTHER" id="PTHR43280">
    <property type="entry name" value="ARAC-FAMILY TRANSCRIPTIONAL REGULATOR"/>
    <property type="match status" value="1"/>
</dbReference>
<gene>
    <name evidence="7" type="ORF">HH215_15685</name>
</gene>
<evidence type="ECO:0000256" key="3">
    <source>
        <dbReference type="ARBA" id="ARBA00023163"/>
    </source>
</evidence>
<feature type="domain" description="HTH araC/xylS-type" evidence="5">
    <location>
        <begin position="456"/>
        <end position="554"/>
    </location>
</feature>
<organism evidence="7 8">
    <name type="scientific">Cohnella herbarum</name>
    <dbReference type="NCBI Taxonomy" id="2728023"/>
    <lineage>
        <taxon>Bacteria</taxon>
        <taxon>Bacillati</taxon>
        <taxon>Bacillota</taxon>
        <taxon>Bacilli</taxon>
        <taxon>Bacillales</taxon>
        <taxon>Paenibacillaceae</taxon>
        <taxon>Cohnella</taxon>
    </lineage>
</organism>
<dbReference type="InterPro" id="IPR018060">
    <property type="entry name" value="HTH_AraC"/>
</dbReference>
<dbReference type="InterPro" id="IPR001789">
    <property type="entry name" value="Sig_transdc_resp-reg_receiver"/>
</dbReference>
<keyword evidence="2" id="KW-0238">DNA-binding</keyword>
<evidence type="ECO:0000259" key="6">
    <source>
        <dbReference type="PROSITE" id="PS50110"/>
    </source>
</evidence>
<dbReference type="SUPFAM" id="SSF52172">
    <property type="entry name" value="CheY-like"/>
    <property type="match status" value="1"/>
</dbReference>
<keyword evidence="8" id="KW-1185">Reference proteome</keyword>
<evidence type="ECO:0000259" key="5">
    <source>
        <dbReference type="PROSITE" id="PS01124"/>
    </source>
</evidence>
<protein>
    <submittedName>
        <fullName evidence="7">Response regulator</fullName>
    </submittedName>
</protein>
<dbReference type="Proteomes" id="UP000502248">
    <property type="component" value="Chromosome"/>
</dbReference>
<dbReference type="Pfam" id="PF12833">
    <property type="entry name" value="HTH_18"/>
    <property type="match status" value="1"/>
</dbReference>
<feature type="domain" description="Response regulatory" evidence="6">
    <location>
        <begin position="3"/>
        <end position="121"/>
    </location>
</feature>
<dbReference type="PRINTS" id="PR00032">
    <property type="entry name" value="HTHARAC"/>
</dbReference>
<dbReference type="Gene3D" id="1.10.10.60">
    <property type="entry name" value="Homeodomain-like"/>
    <property type="match status" value="2"/>
</dbReference>
<dbReference type="GO" id="GO:0000160">
    <property type="term" value="P:phosphorelay signal transduction system"/>
    <property type="evidence" value="ECO:0007669"/>
    <property type="project" value="InterPro"/>
</dbReference>
<evidence type="ECO:0000256" key="2">
    <source>
        <dbReference type="ARBA" id="ARBA00023125"/>
    </source>
</evidence>
<dbReference type="InterPro" id="IPR018062">
    <property type="entry name" value="HTH_AraC-typ_CS"/>
</dbReference>
<dbReference type="InterPro" id="IPR009057">
    <property type="entry name" value="Homeodomain-like_sf"/>
</dbReference>